<evidence type="ECO:0000256" key="1">
    <source>
        <dbReference type="SAM" id="Phobius"/>
    </source>
</evidence>
<gene>
    <name evidence="2" type="ORF">SAMN05192558_11076</name>
</gene>
<organism evidence="2 3">
    <name type="scientific">Actinokineospora alba</name>
    <dbReference type="NCBI Taxonomy" id="504798"/>
    <lineage>
        <taxon>Bacteria</taxon>
        <taxon>Bacillati</taxon>
        <taxon>Actinomycetota</taxon>
        <taxon>Actinomycetes</taxon>
        <taxon>Pseudonocardiales</taxon>
        <taxon>Pseudonocardiaceae</taxon>
        <taxon>Actinokineospora</taxon>
    </lineage>
</organism>
<dbReference type="OrthoDB" id="4545264at2"/>
<keyword evidence="1" id="KW-0472">Membrane</keyword>
<dbReference type="RefSeq" id="WP_091380866.1">
    <property type="nucleotide sequence ID" value="NZ_FNDV01000010.1"/>
</dbReference>
<dbReference type="EMBL" id="FNJB01000010">
    <property type="protein sequence ID" value="SDP55183.1"/>
    <property type="molecule type" value="Genomic_DNA"/>
</dbReference>
<reference evidence="3" key="1">
    <citation type="submission" date="2016-10" db="EMBL/GenBank/DDBJ databases">
        <authorList>
            <person name="Varghese N."/>
            <person name="Submissions S."/>
        </authorList>
    </citation>
    <scope>NUCLEOTIDE SEQUENCE [LARGE SCALE GENOMIC DNA]</scope>
    <source>
        <strain evidence="3">IBRC-M 10655</strain>
    </source>
</reference>
<dbReference type="Proteomes" id="UP000199651">
    <property type="component" value="Unassembled WGS sequence"/>
</dbReference>
<sequence length="213" mass="22329">MTAPQPPAEPERIPLTLADPSRRRGCVTVAVALLFGAAVGGVVGLIFGQTPGLITAAVVAGTLALLTWMTARRRIWLQGPRVVAETIGSKTVDLRTVERLDLLVTDVRGVRTVGLLVGAKGKSINIALAAYSGTGGRELGILALRRLADALAGSENTSGLVFSQLLVAQLRAEARGEAAPERPLFQLASVAPQGKLAQRLRTEAITRFVANLP</sequence>
<keyword evidence="3" id="KW-1185">Reference proteome</keyword>
<evidence type="ECO:0000313" key="2">
    <source>
        <dbReference type="EMBL" id="SDP55183.1"/>
    </source>
</evidence>
<feature type="transmembrane region" description="Helical" evidence="1">
    <location>
        <begin position="53"/>
        <end position="71"/>
    </location>
</feature>
<dbReference type="STRING" id="504798.SAMN05421871_11076"/>
<evidence type="ECO:0000313" key="3">
    <source>
        <dbReference type="Proteomes" id="UP000199651"/>
    </source>
</evidence>
<keyword evidence="1" id="KW-1133">Transmembrane helix</keyword>
<protein>
    <submittedName>
        <fullName evidence="2">Uncharacterized protein</fullName>
    </submittedName>
</protein>
<proteinExistence type="predicted"/>
<accession>A0A1H0TMH7</accession>
<keyword evidence="1" id="KW-0812">Transmembrane</keyword>
<feature type="transmembrane region" description="Helical" evidence="1">
    <location>
        <begin position="26"/>
        <end position="47"/>
    </location>
</feature>
<name>A0A1H0TMH7_9PSEU</name>
<dbReference type="AlphaFoldDB" id="A0A1H0TMH7"/>